<dbReference type="PANTHER" id="PTHR34142:SF1">
    <property type="entry name" value="GLYCOSIDE HYDROLASE FAMILY 5 DOMAIN-CONTAINING PROTEIN"/>
    <property type="match status" value="1"/>
</dbReference>
<dbReference type="PANTHER" id="PTHR34142">
    <property type="entry name" value="ENDO-BETA-1,4-GLUCANASE A"/>
    <property type="match status" value="1"/>
</dbReference>
<dbReference type="Pfam" id="PF00150">
    <property type="entry name" value="Cellulase"/>
    <property type="match status" value="1"/>
</dbReference>
<dbReference type="InterPro" id="IPR001547">
    <property type="entry name" value="Glyco_hydro_5"/>
</dbReference>
<dbReference type="InterPro" id="IPR018087">
    <property type="entry name" value="Glyco_hydro_5_CS"/>
</dbReference>
<evidence type="ECO:0000313" key="7">
    <source>
        <dbReference type="EMBL" id="XCN70975.1"/>
    </source>
</evidence>
<dbReference type="PROSITE" id="PS00659">
    <property type="entry name" value="GLYCOSYL_HYDROL_F5"/>
    <property type="match status" value="1"/>
</dbReference>
<reference evidence="7" key="1">
    <citation type="submission" date="2024-07" db="EMBL/GenBank/DDBJ databases">
        <authorList>
            <person name="Wang S."/>
        </authorList>
    </citation>
    <scope>NUCLEOTIDE SEQUENCE</scope>
</reference>
<keyword evidence="3 4" id="KW-0326">Glycosidase</keyword>
<keyword evidence="5" id="KW-0732">Signal</keyword>
<feature type="signal peptide" evidence="5">
    <location>
        <begin position="1"/>
        <end position="19"/>
    </location>
</feature>
<feature type="chain" id="PRO_5043537937" evidence="5">
    <location>
        <begin position="20"/>
        <end position="333"/>
    </location>
</feature>
<name>A0AAU8LQ13_PRACF</name>
<evidence type="ECO:0000256" key="5">
    <source>
        <dbReference type="SAM" id="SignalP"/>
    </source>
</evidence>
<keyword evidence="2 4" id="KW-0378">Hydrolase</keyword>
<comment type="similarity">
    <text evidence="1 4">Belongs to the glycosyl hydrolase 5 (cellulase A) family.</text>
</comment>
<protein>
    <submittedName>
        <fullName evidence="7">Beta-1,4-endoglucanase</fullName>
    </submittedName>
</protein>
<evidence type="ECO:0000256" key="3">
    <source>
        <dbReference type="ARBA" id="ARBA00023295"/>
    </source>
</evidence>
<evidence type="ECO:0000256" key="2">
    <source>
        <dbReference type="ARBA" id="ARBA00022801"/>
    </source>
</evidence>
<dbReference type="GO" id="GO:0004553">
    <property type="term" value="F:hydrolase activity, hydrolyzing O-glycosyl compounds"/>
    <property type="evidence" value="ECO:0007669"/>
    <property type="project" value="InterPro"/>
</dbReference>
<dbReference type="SUPFAM" id="SSF51445">
    <property type="entry name" value="(Trans)glycosidases"/>
    <property type="match status" value="1"/>
</dbReference>
<proteinExistence type="evidence at transcript level"/>
<dbReference type="EMBL" id="PP993452">
    <property type="protein sequence ID" value="XCN70975.1"/>
    <property type="molecule type" value="mRNA"/>
</dbReference>
<dbReference type="GO" id="GO:0000272">
    <property type="term" value="P:polysaccharide catabolic process"/>
    <property type="evidence" value="ECO:0007669"/>
    <property type="project" value="InterPro"/>
</dbReference>
<evidence type="ECO:0000256" key="1">
    <source>
        <dbReference type="ARBA" id="ARBA00005641"/>
    </source>
</evidence>
<dbReference type="AlphaFoldDB" id="A0AAU8LQ13"/>
<evidence type="ECO:0000256" key="4">
    <source>
        <dbReference type="RuleBase" id="RU361153"/>
    </source>
</evidence>
<feature type="domain" description="Glycoside hydrolase family 5" evidence="6">
    <location>
        <begin position="37"/>
        <end position="286"/>
    </location>
</feature>
<dbReference type="InterPro" id="IPR017853">
    <property type="entry name" value="GH"/>
</dbReference>
<sequence>MSAFNLLSVLFSLTSLAYGANPPYGKLSLSAAQLVGSSNQAVQLRGMSFYWSQWDNPDFWTAAVVKALACNWNANVVRAAMAVESAYGGYLSGGSTATTQLNKVYTVADAAIANGIYVLIDWHETGNTAYTSQAVSFFSTVSKKYANVPNVLYEIWNEPTNEYTDWATVRNYHMAVIKAIRANDANAIIIAGTPKWSSGIDSNVLANPITGYKNVMYTLHWYPNGAAWQQYQRDSITTAKKKGLATFITEYGVASDANTAVNASESNLWWTYLDNNKVSYINWHVGSISESWSILKSGTQPSQITSDSLLTDSGKLVKQKLKSVSNGVACFSG</sequence>
<evidence type="ECO:0000259" key="6">
    <source>
        <dbReference type="Pfam" id="PF00150"/>
    </source>
</evidence>
<organism evidence="7">
    <name type="scientific">Pratylenchus coffeae</name>
    <name type="common">Nematode worm</name>
    <dbReference type="NCBI Taxonomy" id="45937"/>
    <lineage>
        <taxon>Eukaryota</taxon>
        <taxon>Metazoa</taxon>
        <taxon>Ecdysozoa</taxon>
        <taxon>Nematoda</taxon>
        <taxon>Chromadorea</taxon>
        <taxon>Rhabditida</taxon>
        <taxon>Tylenchina</taxon>
        <taxon>Tylenchomorpha</taxon>
        <taxon>Tylenchoidea</taxon>
        <taxon>Pratylenchidae</taxon>
        <taxon>Pratylenchinae</taxon>
        <taxon>Pratylenchus</taxon>
    </lineage>
</organism>
<accession>A0AAU8LQ13</accession>
<dbReference type="Gene3D" id="3.20.20.80">
    <property type="entry name" value="Glycosidases"/>
    <property type="match status" value="1"/>
</dbReference>